<dbReference type="EMBL" id="ON528933">
    <property type="protein sequence ID" value="USL85112.1"/>
    <property type="molecule type" value="Genomic_DNA"/>
</dbReference>
<name>A0A9E7MIC4_9CAUD</name>
<protein>
    <submittedName>
        <fullName evidence="2">Tail assembly protein</fullName>
    </submittedName>
</protein>
<reference evidence="2" key="1">
    <citation type="submission" date="2022-05" db="EMBL/GenBank/DDBJ databases">
        <authorList>
            <person name="Ruan C."/>
        </authorList>
    </citation>
    <scope>NUCLEOTIDE SEQUENCE</scope>
</reference>
<feature type="region of interest" description="Disordered" evidence="1">
    <location>
        <begin position="45"/>
        <end position="102"/>
    </location>
</feature>
<accession>A0A9E7MIC4</accession>
<evidence type="ECO:0000313" key="2">
    <source>
        <dbReference type="EMBL" id="USL85112.1"/>
    </source>
</evidence>
<organism evidence="2 3">
    <name type="scientific">Arthrobacter phage SWEP2</name>
    <dbReference type="NCBI Taxonomy" id="2945958"/>
    <lineage>
        <taxon>Viruses</taxon>
        <taxon>Duplodnaviria</taxon>
        <taxon>Heunggongvirae</taxon>
        <taxon>Uroviricota</taxon>
        <taxon>Caudoviricetes</taxon>
        <taxon>Casidaviridae</taxon>
        <taxon>Swepdovirus</taxon>
        <taxon>Swepdovirus SWEP2</taxon>
    </lineage>
</organism>
<evidence type="ECO:0000313" key="3">
    <source>
        <dbReference type="Proteomes" id="UP001057418"/>
    </source>
</evidence>
<evidence type="ECO:0000256" key="1">
    <source>
        <dbReference type="SAM" id="MobiDB-lite"/>
    </source>
</evidence>
<sequence>MASSEEYRQKAVARLEAAQGYNTNSPARQTALAEAQVYATLALSAPPAAEAETDAPPTPARERRTRSRKKAAPADEALPGQATIDEVVPGSEEDLIRQEGAK</sequence>
<keyword evidence="3" id="KW-1185">Reference proteome</keyword>
<proteinExistence type="predicted"/>
<dbReference type="Proteomes" id="UP001057418">
    <property type="component" value="Segment"/>
</dbReference>